<dbReference type="GO" id="GO:0009055">
    <property type="term" value="F:electron transfer activity"/>
    <property type="evidence" value="ECO:0007669"/>
    <property type="project" value="InterPro"/>
</dbReference>
<sequence length="94" mass="10765">MMRHLIFIVALCFVMLIAEAEVEIENIIASEAEVTGKMLFIGRCGSCHELPEASALKPAQWKAVLKKMQKRMDFLKVPPLTDEENIKIYSWLTR</sequence>
<proteinExistence type="predicted"/>
<organism evidence="1">
    <name type="scientific">hydrothermal vent metagenome</name>
    <dbReference type="NCBI Taxonomy" id="652676"/>
    <lineage>
        <taxon>unclassified sequences</taxon>
        <taxon>metagenomes</taxon>
        <taxon>ecological metagenomes</taxon>
    </lineage>
</organism>
<evidence type="ECO:0008006" key="2">
    <source>
        <dbReference type="Google" id="ProtNLM"/>
    </source>
</evidence>
<gene>
    <name evidence="1" type="ORF">MNBD_GAMMA25-110</name>
</gene>
<name>A0A3B1BRU4_9ZZZZ</name>
<evidence type="ECO:0000313" key="1">
    <source>
        <dbReference type="EMBL" id="VAX09035.1"/>
    </source>
</evidence>
<dbReference type="GO" id="GO:0020037">
    <property type="term" value="F:heme binding"/>
    <property type="evidence" value="ECO:0007669"/>
    <property type="project" value="InterPro"/>
</dbReference>
<protein>
    <recommendedName>
        <fullName evidence="2">Cytochrome c domain-containing protein</fullName>
    </recommendedName>
</protein>
<reference evidence="1" key="1">
    <citation type="submission" date="2018-06" db="EMBL/GenBank/DDBJ databases">
        <authorList>
            <person name="Zhirakovskaya E."/>
        </authorList>
    </citation>
    <scope>NUCLEOTIDE SEQUENCE</scope>
</reference>
<dbReference type="InterPro" id="IPR036909">
    <property type="entry name" value="Cyt_c-like_dom_sf"/>
</dbReference>
<accession>A0A3B1BRU4</accession>
<dbReference type="Gene3D" id="1.10.760.10">
    <property type="entry name" value="Cytochrome c-like domain"/>
    <property type="match status" value="1"/>
</dbReference>
<dbReference type="EMBL" id="UOFY01000031">
    <property type="protein sequence ID" value="VAX09035.1"/>
    <property type="molecule type" value="Genomic_DNA"/>
</dbReference>
<dbReference type="AlphaFoldDB" id="A0A3B1BRU4"/>
<dbReference type="SUPFAM" id="SSF46626">
    <property type="entry name" value="Cytochrome c"/>
    <property type="match status" value="1"/>
</dbReference>